<comment type="caution">
    <text evidence="1">The sequence shown here is derived from an EMBL/GenBank/DDBJ whole genome shotgun (WGS) entry which is preliminary data.</text>
</comment>
<reference evidence="1 2" key="1">
    <citation type="submission" date="2019-05" db="EMBL/GenBank/DDBJ databases">
        <title>Another draft genome of Portunus trituberculatus and its Hox gene families provides insights of decapod evolution.</title>
        <authorList>
            <person name="Jeong J.-H."/>
            <person name="Song I."/>
            <person name="Kim S."/>
            <person name="Choi T."/>
            <person name="Kim D."/>
            <person name="Ryu S."/>
            <person name="Kim W."/>
        </authorList>
    </citation>
    <scope>NUCLEOTIDE SEQUENCE [LARGE SCALE GENOMIC DNA]</scope>
    <source>
        <tissue evidence="1">Muscle</tissue>
    </source>
</reference>
<dbReference type="EMBL" id="VSRR010002014">
    <property type="protein sequence ID" value="MPC29094.1"/>
    <property type="molecule type" value="Genomic_DNA"/>
</dbReference>
<evidence type="ECO:0000313" key="1">
    <source>
        <dbReference type="EMBL" id="MPC29094.1"/>
    </source>
</evidence>
<dbReference type="Proteomes" id="UP000324222">
    <property type="component" value="Unassembled WGS sequence"/>
</dbReference>
<evidence type="ECO:0000313" key="2">
    <source>
        <dbReference type="Proteomes" id="UP000324222"/>
    </source>
</evidence>
<sequence>MARLLTSTGDSSIMWVVCLLAPRPRVSLKSSRILYLGFFQFFLHNFKFFTSLFDPYESKFKLNVIKNKILVADSVDEVLELVN</sequence>
<protein>
    <submittedName>
        <fullName evidence="1">Uncharacterized protein</fullName>
    </submittedName>
</protein>
<name>A0A5B7E8K5_PORTR</name>
<gene>
    <name evidence="1" type="ORF">E2C01_022312</name>
</gene>
<organism evidence="1 2">
    <name type="scientific">Portunus trituberculatus</name>
    <name type="common">Swimming crab</name>
    <name type="synonym">Neptunus trituberculatus</name>
    <dbReference type="NCBI Taxonomy" id="210409"/>
    <lineage>
        <taxon>Eukaryota</taxon>
        <taxon>Metazoa</taxon>
        <taxon>Ecdysozoa</taxon>
        <taxon>Arthropoda</taxon>
        <taxon>Crustacea</taxon>
        <taxon>Multicrustacea</taxon>
        <taxon>Malacostraca</taxon>
        <taxon>Eumalacostraca</taxon>
        <taxon>Eucarida</taxon>
        <taxon>Decapoda</taxon>
        <taxon>Pleocyemata</taxon>
        <taxon>Brachyura</taxon>
        <taxon>Eubrachyura</taxon>
        <taxon>Portunoidea</taxon>
        <taxon>Portunidae</taxon>
        <taxon>Portuninae</taxon>
        <taxon>Portunus</taxon>
    </lineage>
</organism>
<accession>A0A5B7E8K5</accession>
<dbReference type="AlphaFoldDB" id="A0A5B7E8K5"/>
<proteinExistence type="predicted"/>
<keyword evidence="2" id="KW-1185">Reference proteome</keyword>